<evidence type="ECO:0000313" key="1">
    <source>
        <dbReference type="EMBL" id="VDL67345.1"/>
    </source>
</evidence>
<dbReference type="AlphaFoldDB" id="A0A0N4XMK4"/>
<reference evidence="3" key="1">
    <citation type="submission" date="2017-02" db="UniProtKB">
        <authorList>
            <consortium name="WormBaseParasite"/>
        </authorList>
    </citation>
    <scope>IDENTIFICATION</scope>
</reference>
<dbReference type="Proteomes" id="UP000271162">
    <property type="component" value="Unassembled WGS sequence"/>
</dbReference>
<accession>A0A0N4XMK4</accession>
<dbReference type="EMBL" id="UYSL01006025">
    <property type="protein sequence ID" value="VDL67345.1"/>
    <property type="molecule type" value="Genomic_DNA"/>
</dbReference>
<organism evidence="3">
    <name type="scientific">Nippostrongylus brasiliensis</name>
    <name type="common">Rat hookworm</name>
    <dbReference type="NCBI Taxonomy" id="27835"/>
    <lineage>
        <taxon>Eukaryota</taxon>
        <taxon>Metazoa</taxon>
        <taxon>Ecdysozoa</taxon>
        <taxon>Nematoda</taxon>
        <taxon>Chromadorea</taxon>
        <taxon>Rhabditida</taxon>
        <taxon>Rhabditina</taxon>
        <taxon>Rhabditomorpha</taxon>
        <taxon>Strongyloidea</taxon>
        <taxon>Heligmosomidae</taxon>
        <taxon>Nippostrongylus</taxon>
    </lineage>
</organism>
<evidence type="ECO:0000313" key="2">
    <source>
        <dbReference type="Proteomes" id="UP000271162"/>
    </source>
</evidence>
<gene>
    <name evidence="1" type="ORF">NBR_LOCUS3756</name>
</gene>
<reference evidence="1 2" key="2">
    <citation type="submission" date="2018-11" db="EMBL/GenBank/DDBJ databases">
        <authorList>
            <consortium name="Pathogen Informatics"/>
        </authorList>
    </citation>
    <scope>NUCLEOTIDE SEQUENCE [LARGE SCALE GENOMIC DNA]</scope>
</reference>
<name>A0A0N4XMK4_NIPBR</name>
<evidence type="ECO:0000313" key="3">
    <source>
        <dbReference type="WBParaSite" id="NBR_0000375601-mRNA-1"/>
    </source>
</evidence>
<sequence length="128" mass="14608">MAPSEEISEGYLSNAEELVSVAQGGETNIKILLDQLLGLLSQPMKYHRTVVYFVYVHLLSHLKKEHVAHIVENIDPETIDRLESALGKAAVKRKHDAVDEEEVWHHPNVSVEERCHPLWDCFLLVACW</sequence>
<protein>
    <submittedName>
        <fullName evidence="3">ENTH domain-containing protein</fullName>
    </submittedName>
</protein>
<dbReference type="STRING" id="27835.A0A0N4XMK4"/>
<proteinExistence type="predicted"/>
<keyword evidence="2" id="KW-1185">Reference proteome</keyword>
<dbReference type="WBParaSite" id="NBR_0000375601-mRNA-1">
    <property type="protein sequence ID" value="NBR_0000375601-mRNA-1"/>
    <property type="gene ID" value="NBR_0000375601"/>
</dbReference>